<evidence type="ECO:0000256" key="3">
    <source>
        <dbReference type="ARBA" id="ARBA00008242"/>
    </source>
</evidence>
<dbReference type="AlphaFoldDB" id="A0A9P6NUS3"/>
<name>A0A9P6NUS3_9BASI</name>
<dbReference type="InterPro" id="IPR004143">
    <property type="entry name" value="BPL_LPL_catalytic"/>
</dbReference>
<sequence>MKTCESLSFCLHANKGLIASQPSLFRTTDPAVPKLLIYRNSKSVIIGRNQNPWTEAKVENLRKHDVPLIRRWSGGGTVYHDEGNTNYSIMIPRGMFDRKATGELVVRALRSIGLPNIRLNQRHDICLGLDKVSGSAYKLTRERAYHHGTMLINSDLTSLHELLHPSQAGIVSKATDSVRSPVTNLRSVTPALTHSAFAEALAQAFLETYHNNSPDPSPHLVVRDQFEGQSVIEEGMKELQSWEWTFGQTPEFSHMLSALGIRIHVRHGKINAVDVPDSPSHEHRLQAALVGMRYGEFEGGLEEALVRRLMKIREDRL</sequence>
<dbReference type="InterPro" id="IPR004562">
    <property type="entry name" value="LipoylTrfase_LipoateP_Ligase"/>
</dbReference>
<proteinExistence type="inferred from homology"/>
<evidence type="ECO:0000259" key="5">
    <source>
        <dbReference type="PROSITE" id="PS51733"/>
    </source>
</evidence>
<comment type="function">
    <text evidence="1">Catalyzes both the ATP-dependent activation of exogenously supplied lipoate to lipoyl-AMP and the transfer of the activated lipoyl onto the lipoyl domains of lipoate-dependent enzymes.</text>
</comment>
<protein>
    <recommendedName>
        <fullName evidence="4">Putative lipoate-protein ligase A</fullName>
    </recommendedName>
</protein>
<dbReference type="SUPFAM" id="SSF55681">
    <property type="entry name" value="Class II aaRS and biotin synthetases"/>
    <property type="match status" value="1"/>
</dbReference>
<comment type="caution">
    <text evidence="6">The sequence shown here is derived from an EMBL/GenBank/DDBJ whole genome shotgun (WGS) entry which is preliminary data.</text>
</comment>
<dbReference type="InterPro" id="IPR045864">
    <property type="entry name" value="aa-tRNA-synth_II/BPL/LPL"/>
</dbReference>
<evidence type="ECO:0000256" key="4">
    <source>
        <dbReference type="ARBA" id="ARBA00015925"/>
    </source>
</evidence>
<gene>
    <name evidence="6" type="ORF">CROQUDRAFT_683740</name>
</gene>
<dbReference type="GO" id="GO:0005739">
    <property type="term" value="C:mitochondrion"/>
    <property type="evidence" value="ECO:0007669"/>
    <property type="project" value="TreeGrafter"/>
</dbReference>
<accession>A0A9P6NUS3</accession>
<evidence type="ECO:0000313" key="7">
    <source>
        <dbReference type="Proteomes" id="UP000886653"/>
    </source>
</evidence>
<keyword evidence="7" id="KW-1185">Reference proteome</keyword>
<evidence type="ECO:0000256" key="1">
    <source>
        <dbReference type="ARBA" id="ARBA00003253"/>
    </source>
</evidence>
<organism evidence="6 7">
    <name type="scientific">Cronartium quercuum f. sp. fusiforme G11</name>
    <dbReference type="NCBI Taxonomy" id="708437"/>
    <lineage>
        <taxon>Eukaryota</taxon>
        <taxon>Fungi</taxon>
        <taxon>Dikarya</taxon>
        <taxon>Basidiomycota</taxon>
        <taxon>Pucciniomycotina</taxon>
        <taxon>Pucciniomycetes</taxon>
        <taxon>Pucciniales</taxon>
        <taxon>Coleosporiaceae</taxon>
        <taxon>Cronartium</taxon>
    </lineage>
</organism>
<dbReference type="PANTHER" id="PTHR12561">
    <property type="entry name" value="LIPOATE-PROTEIN LIGASE"/>
    <property type="match status" value="1"/>
</dbReference>
<dbReference type="NCBIfam" id="TIGR00545">
    <property type="entry name" value="lipoyltrans"/>
    <property type="match status" value="1"/>
</dbReference>
<dbReference type="Gene3D" id="3.30.930.10">
    <property type="entry name" value="Bira Bifunctional Protein, Domain 2"/>
    <property type="match status" value="1"/>
</dbReference>
<feature type="domain" description="BPL/LPL catalytic" evidence="5">
    <location>
        <begin position="29"/>
        <end position="209"/>
    </location>
</feature>
<comment type="similarity">
    <text evidence="3">Belongs to the LplA family.</text>
</comment>
<dbReference type="Proteomes" id="UP000886653">
    <property type="component" value="Unassembled WGS sequence"/>
</dbReference>
<dbReference type="PANTHER" id="PTHR12561:SF3">
    <property type="entry name" value="LIPOYLTRANSFERASE 1, MITOCHONDRIAL"/>
    <property type="match status" value="1"/>
</dbReference>
<dbReference type="PROSITE" id="PS51733">
    <property type="entry name" value="BPL_LPL_CATALYTIC"/>
    <property type="match status" value="1"/>
</dbReference>
<dbReference type="GO" id="GO:0009249">
    <property type="term" value="P:protein lipoylation"/>
    <property type="evidence" value="ECO:0007669"/>
    <property type="project" value="InterPro"/>
</dbReference>
<dbReference type="EMBL" id="MU167223">
    <property type="protein sequence ID" value="KAG0149926.1"/>
    <property type="molecule type" value="Genomic_DNA"/>
</dbReference>
<comment type="pathway">
    <text evidence="2">Protein modification; protein lipoylation via exogenous pathway; protein N(6)-(lipoyl)lysine from lipoate: step 2/2.</text>
</comment>
<evidence type="ECO:0000256" key="2">
    <source>
        <dbReference type="ARBA" id="ARBA00005085"/>
    </source>
</evidence>
<dbReference type="CDD" id="cd16443">
    <property type="entry name" value="LplA"/>
    <property type="match status" value="1"/>
</dbReference>
<dbReference type="OrthoDB" id="201621at2759"/>
<dbReference type="GO" id="GO:0017118">
    <property type="term" value="F:lipoyltransferase activity"/>
    <property type="evidence" value="ECO:0007669"/>
    <property type="project" value="TreeGrafter"/>
</dbReference>
<reference evidence="6" key="1">
    <citation type="submission" date="2013-11" db="EMBL/GenBank/DDBJ databases">
        <title>Genome sequence of the fusiform rust pathogen reveals effectors for host alternation and coevolution with pine.</title>
        <authorList>
            <consortium name="DOE Joint Genome Institute"/>
            <person name="Smith K."/>
            <person name="Pendleton A."/>
            <person name="Kubisiak T."/>
            <person name="Anderson C."/>
            <person name="Salamov A."/>
            <person name="Aerts A."/>
            <person name="Riley R."/>
            <person name="Clum A."/>
            <person name="Lindquist E."/>
            <person name="Ence D."/>
            <person name="Campbell M."/>
            <person name="Kronenberg Z."/>
            <person name="Feau N."/>
            <person name="Dhillon B."/>
            <person name="Hamelin R."/>
            <person name="Burleigh J."/>
            <person name="Smith J."/>
            <person name="Yandell M."/>
            <person name="Nelson C."/>
            <person name="Grigoriev I."/>
            <person name="Davis J."/>
        </authorList>
    </citation>
    <scope>NUCLEOTIDE SEQUENCE</scope>
    <source>
        <strain evidence="6">G11</strain>
    </source>
</reference>
<evidence type="ECO:0000313" key="6">
    <source>
        <dbReference type="EMBL" id="KAG0149926.1"/>
    </source>
</evidence>
<dbReference type="Pfam" id="PF21948">
    <property type="entry name" value="LplA-B_cat"/>
    <property type="match status" value="1"/>
</dbReference>